<sequence>MRPAAALTEAPAERTHALISSRDAADLSAAIKPTVPRPLSDHGAIGNLRTLALVARDGTIDFLCWPYLDSPSIFAALLDADRGGAFELSPKIKNARCLQLYVPESNVLTTRWLGESQSAQVTDLMPLPQEVDGPLSLIRRIEVSRGEIEFELRCWPRFDYARQKPDVTIEDGQAFFSVGDLTLRLSAPVSFVVENGGVSASFRLKAGETLDIVLDGNAGDLPEGEAVTAIIQQTVSYWQGWAKKSTYRGRWRGAVTRSALALKMLTSEKYGSIAAAGTFGLPEAPGGERNWDYRATWIRDASFTIYALMRLGYQDEANAFTHWLTERTERSDDGQLQIMYGLDGRRTPREIELPHLSGYGGARPVRIGNDAAGQVQLDIYGELLDSIYISNKYGEAISHRNWSGVREVVDHVCEIWQEPDAGIWEMRSEPSEQLHSRLMCWVAVDRAVRLAQKRSLSAPFGRWIETRNAISENIWQNFWNEKLGHFVHTKGGDNLDASMLMMPLVRFISATDPAWLSTLDAISAELADGCLVMRYRRDDALDGQEGYFAACSFWFVECLARAGRLEEARINMEKLLQLGNHLQLYSEEFDARGEFLGNFPQAFTHLALISAAFYLDGALDGRFSQWRP</sequence>
<dbReference type="EMBL" id="SBIP01000002">
    <property type="protein sequence ID" value="RWX79421.1"/>
    <property type="molecule type" value="Genomic_DNA"/>
</dbReference>
<feature type="domain" description="GH15-like" evidence="1">
    <location>
        <begin position="252"/>
        <end position="612"/>
    </location>
</feature>
<dbReference type="AlphaFoldDB" id="A0A3S3VLJ7"/>
<evidence type="ECO:0000313" key="4">
    <source>
        <dbReference type="Proteomes" id="UP000287687"/>
    </source>
</evidence>
<dbReference type="OrthoDB" id="3902805at2"/>
<proteinExistence type="predicted"/>
<accession>A0A3S3VLJ7</accession>
<reference evidence="3 4" key="1">
    <citation type="submission" date="2019-01" db="EMBL/GenBank/DDBJ databases">
        <title>The draft genome of Rhizobium sp. 24NR.</title>
        <authorList>
            <person name="Liu L."/>
            <person name="Liang L."/>
            <person name="Shi S."/>
            <person name="Xu L."/>
            <person name="Wang X."/>
            <person name="Li L."/>
            <person name="Zhang X."/>
        </authorList>
    </citation>
    <scope>NUCLEOTIDE SEQUENCE [LARGE SCALE GENOMIC DNA]</scope>
    <source>
        <strain evidence="3 4">24NR</strain>
    </source>
</reference>
<evidence type="ECO:0000259" key="2">
    <source>
        <dbReference type="Pfam" id="PF19291"/>
    </source>
</evidence>
<evidence type="ECO:0000313" key="3">
    <source>
        <dbReference type="EMBL" id="RWX79421.1"/>
    </source>
</evidence>
<dbReference type="InterPro" id="IPR008928">
    <property type="entry name" value="6-hairpin_glycosidase_sf"/>
</dbReference>
<dbReference type="GO" id="GO:0005975">
    <property type="term" value="P:carbohydrate metabolic process"/>
    <property type="evidence" value="ECO:0007669"/>
    <property type="project" value="InterPro"/>
</dbReference>
<name>A0A3S3VLJ7_9HYPH</name>
<keyword evidence="4" id="KW-1185">Reference proteome</keyword>
<dbReference type="InterPro" id="IPR011613">
    <property type="entry name" value="GH15-like"/>
</dbReference>
<dbReference type="Pfam" id="PF19291">
    <property type="entry name" value="TREH_N"/>
    <property type="match status" value="1"/>
</dbReference>
<dbReference type="PANTHER" id="PTHR31616:SF0">
    <property type="entry name" value="GLUCAN 1,4-ALPHA-GLUCOSIDASE"/>
    <property type="match status" value="1"/>
</dbReference>
<dbReference type="SUPFAM" id="SSF48208">
    <property type="entry name" value="Six-hairpin glycosidases"/>
    <property type="match status" value="1"/>
</dbReference>
<dbReference type="Pfam" id="PF00723">
    <property type="entry name" value="Glyco_hydro_15"/>
    <property type="match status" value="1"/>
</dbReference>
<comment type="caution">
    <text evidence="3">The sequence shown here is derived from an EMBL/GenBank/DDBJ whole genome shotgun (WGS) entry which is preliminary data.</text>
</comment>
<dbReference type="Proteomes" id="UP000287687">
    <property type="component" value="Unassembled WGS sequence"/>
</dbReference>
<dbReference type="PANTHER" id="PTHR31616">
    <property type="entry name" value="TREHALASE"/>
    <property type="match status" value="1"/>
</dbReference>
<protein>
    <submittedName>
        <fullName evidence="3">Glycoside hydrolase family 15 protein</fullName>
    </submittedName>
</protein>
<dbReference type="InterPro" id="IPR012341">
    <property type="entry name" value="6hp_glycosidase-like_sf"/>
</dbReference>
<gene>
    <name evidence="3" type="ORF">EPK99_10445</name>
</gene>
<keyword evidence="3" id="KW-0378">Hydrolase</keyword>
<dbReference type="GO" id="GO:0004553">
    <property type="term" value="F:hydrolase activity, hydrolyzing O-glycosyl compounds"/>
    <property type="evidence" value="ECO:0007669"/>
    <property type="project" value="TreeGrafter"/>
</dbReference>
<dbReference type="InterPro" id="IPR045582">
    <property type="entry name" value="Trehalase-like_N"/>
</dbReference>
<organism evidence="3 4">
    <name type="scientific">Neorhizobium lilium</name>
    <dbReference type="NCBI Taxonomy" id="2503024"/>
    <lineage>
        <taxon>Bacteria</taxon>
        <taxon>Pseudomonadati</taxon>
        <taxon>Pseudomonadota</taxon>
        <taxon>Alphaproteobacteria</taxon>
        <taxon>Hyphomicrobiales</taxon>
        <taxon>Rhizobiaceae</taxon>
        <taxon>Rhizobium/Agrobacterium group</taxon>
        <taxon>Neorhizobium</taxon>
    </lineage>
</organism>
<dbReference type="Gene3D" id="1.50.10.10">
    <property type="match status" value="1"/>
</dbReference>
<evidence type="ECO:0000259" key="1">
    <source>
        <dbReference type="Pfam" id="PF00723"/>
    </source>
</evidence>
<feature type="domain" description="Trehalase-like N-terminal" evidence="2">
    <location>
        <begin position="38"/>
        <end position="199"/>
    </location>
</feature>